<feature type="active site" evidence="3">
    <location>
        <position position="142"/>
    </location>
</feature>
<dbReference type="InterPro" id="IPR036430">
    <property type="entry name" value="RNase_T2-like_sf"/>
</dbReference>
<feature type="active site" evidence="3">
    <location>
        <position position="85"/>
    </location>
</feature>
<dbReference type="GO" id="GO:0033897">
    <property type="term" value="F:ribonuclease T2 activity"/>
    <property type="evidence" value="ECO:0007669"/>
    <property type="project" value="InterPro"/>
</dbReference>
<dbReference type="Pfam" id="PF00445">
    <property type="entry name" value="Ribonuclease_T2"/>
    <property type="match status" value="1"/>
</dbReference>
<dbReference type="PANTHER" id="PTHR11240">
    <property type="entry name" value="RIBONUCLEASE T2"/>
    <property type="match status" value="1"/>
</dbReference>
<evidence type="ECO:0000313" key="7">
    <source>
        <dbReference type="Proteomes" id="UP001231518"/>
    </source>
</evidence>
<dbReference type="SUPFAM" id="SSF55895">
    <property type="entry name" value="Ribonuclease Rh-like"/>
    <property type="match status" value="1"/>
</dbReference>
<feature type="chain" id="PRO_5041920834" evidence="5">
    <location>
        <begin position="24"/>
        <end position="283"/>
    </location>
</feature>
<evidence type="ECO:0000256" key="2">
    <source>
        <dbReference type="ARBA" id="ARBA00023157"/>
    </source>
</evidence>
<dbReference type="GO" id="GO:0006401">
    <property type="term" value="P:RNA catabolic process"/>
    <property type="evidence" value="ECO:0007669"/>
    <property type="project" value="TreeGrafter"/>
</dbReference>
<dbReference type="Proteomes" id="UP001231518">
    <property type="component" value="Chromosome 12"/>
</dbReference>
<dbReference type="InterPro" id="IPR001568">
    <property type="entry name" value="RNase_T2-like"/>
</dbReference>
<dbReference type="Gene3D" id="3.90.730.10">
    <property type="entry name" value="Ribonuclease T2-like"/>
    <property type="match status" value="1"/>
</dbReference>
<reference evidence="6" key="1">
    <citation type="submission" date="2023-03" db="EMBL/GenBank/DDBJ databases">
        <title>Chromosome-level genomes of two armyworms, Mythimna separata and Mythimna loreyi, provide insights into the biosynthesis and reception of sex pheromones.</title>
        <authorList>
            <person name="Zhao H."/>
        </authorList>
    </citation>
    <scope>NUCLEOTIDE SEQUENCE</scope>
    <source>
        <strain evidence="6">BeijingLab</strain>
        <tissue evidence="6">Pupa</tissue>
    </source>
</reference>
<evidence type="ECO:0000256" key="1">
    <source>
        <dbReference type="ARBA" id="ARBA00007469"/>
    </source>
</evidence>
<organism evidence="6 7">
    <name type="scientific">Mythimna separata</name>
    <name type="common">Oriental armyworm</name>
    <name type="synonym">Pseudaletia separata</name>
    <dbReference type="NCBI Taxonomy" id="271217"/>
    <lineage>
        <taxon>Eukaryota</taxon>
        <taxon>Metazoa</taxon>
        <taxon>Ecdysozoa</taxon>
        <taxon>Arthropoda</taxon>
        <taxon>Hexapoda</taxon>
        <taxon>Insecta</taxon>
        <taxon>Pterygota</taxon>
        <taxon>Neoptera</taxon>
        <taxon>Endopterygota</taxon>
        <taxon>Lepidoptera</taxon>
        <taxon>Glossata</taxon>
        <taxon>Ditrysia</taxon>
        <taxon>Noctuoidea</taxon>
        <taxon>Noctuidae</taxon>
        <taxon>Noctuinae</taxon>
        <taxon>Hadenini</taxon>
        <taxon>Mythimna</taxon>
    </lineage>
</organism>
<dbReference type="EMBL" id="JARGEI010000013">
    <property type="protein sequence ID" value="KAJ8721262.1"/>
    <property type="molecule type" value="Genomic_DNA"/>
</dbReference>
<evidence type="ECO:0000313" key="6">
    <source>
        <dbReference type="EMBL" id="KAJ8721262.1"/>
    </source>
</evidence>
<accession>A0AAD7YLJ9</accession>
<dbReference type="GO" id="GO:0005576">
    <property type="term" value="C:extracellular region"/>
    <property type="evidence" value="ECO:0007669"/>
    <property type="project" value="TreeGrafter"/>
</dbReference>
<dbReference type="AlphaFoldDB" id="A0AAD7YLJ9"/>
<keyword evidence="2" id="KW-1015">Disulfide bond</keyword>
<feature type="signal peptide" evidence="5">
    <location>
        <begin position="1"/>
        <end position="23"/>
    </location>
</feature>
<evidence type="ECO:0000256" key="5">
    <source>
        <dbReference type="SAM" id="SignalP"/>
    </source>
</evidence>
<protein>
    <submittedName>
        <fullName evidence="6">Uncharacterized protein</fullName>
    </submittedName>
</protein>
<dbReference type="PANTHER" id="PTHR11240:SF22">
    <property type="entry name" value="RIBONUCLEASE T2"/>
    <property type="match status" value="1"/>
</dbReference>
<evidence type="ECO:0000256" key="3">
    <source>
        <dbReference type="PIRSR" id="PIRSR633697-1"/>
    </source>
</evidence>
<keyword evidence="5" id="KW-0732">Signal</keyword>
<dbReference type="InterPro" id="IPR033130">
    <property type="entry name" value="RNase_T2_His_AS_2"/>
</dbReference>
<dbReference type="GO" id="GO:0003723">
    <property type="term" value="F:RNA binding"/>
    <property type="evidence" value="ECO:0007669"/>
    <property type="project" value="InterPro"/>
</dbReference>
<keyword evidence="7" id="KW-1185">Reference proteome</keyword>
<comment type="caution">
    <text evidence="6">The sequence shown here is derived from an EMBL/GenBank/DDBJ whole genome shotgun (WGS) entry which is preliminary data.</text>
</comment>
<gene>
    <name evidence="6" type="ORF">PYW07_002037</name>
</gene>
<dbReference type="CDD" id="cd01061">
    <property type="entry name" value="RNase_T2_euk"/>
    <property type="match status" value="1"/>
</dbReference>
<sequence>MTMCSKTIISAFLLYLCFDHVSMLIHRSHHLILFGDALSPYAFDKDWDFLMFTQQWPSSQCKVWTHNKPNHHCVFPKKPNSWTVHGIWPTKKGTKGPFNCNNTWLFDPEQVRPIESELEEAWTNVEKETQLYNLWAHEWNKHGTCAAMIEPFNSQLKYFSKGIDFLNKYHMTEMLNAANIVPSDTVGLKAEDINRAVVAKLGIRPMIQCESEDGVQYLIELRICFDKQLNIMECQGEHEVNGLLTNCNASKGIIYPTQVQEPPPKKYLVQLLKFVNWVQWFTL</sequence>
<name>A0AAD7YLJ9_MYTSE</name>
<dbReference type="InterPro" id="IPR033697">
    <property type="entry name" value="Ribonuclease_T2_eukaryotic"/>
</dbReference>
<proteinExistence type="inferred from homology"/>
<feature type="active site" evidence="3">
    <location>
        <position position="138"/>
    </location>
</feature>
<dbReference type="PROSITE" id="PS00531">
    <property type="entry name" value="RNASE_T2_2"/>
    <property type="match status" value="1"/>
</dbReference>
<evidence type="ECO:0000256" key="4">
    <source>
        <dbReference type="RuleBase" id="RU004328"/>
    </source>
</evidence>
<comment type="similarity">
    <text evidence="1 4">Belongs to the RNase T2 family.</text>
</comment>